<dbReference type="Pfam" id="PF19843">
    <property type="entry name" value="DUF6318"/>
    <property type="match status" value="1"/>
</dbReference>
<accession>A0A2Y8ZSS1</accession>
<name>A0A2Y8ZSS1_9MICO</name>
<organism evidence="2 3">
    <name type="scientific">Branchiibius hedensis</name>
    <dbReference type="NCBI Taxonomy" id="672460"/>
    <lineage>
        <taxon>Bacteria</taxon>
        <taxon>Bacillati</taxon>
        <taxon>Actinomycetota</taxon>
        <taxon>Actinomycetes</taxon>
        <taxon>Micrococcales</taxon>
        <taxon>Dermacoccaceae</taxon>
        <taxon>Branchiibius</taxon>
    </lineage>
</organism>
<feature type="domain" description="DUF6318" evidence="1">
    <location>
        <begin position="6"/>
        <end position="66"/>
    </location>
</feature>
<dbReference type="InterPro" id="IPR046281">
    <property type="entry name" value="DUF6318"/>
</dbReference>
<dbReference type="AlphaFoldDB" id="A0A2Y8ZSS1"/>
<keyword evidence="3" id="KW-1185">Reference proteome</keyword>
<sequence length="145" mass="15423">MGIKGLPDAAKQKTTDGAIAFVKYYVAVVNYAGSKPQTGLVKSLSLDTCETCDRWESSAAYFAQHDQKIVGDQLPGGTGWDVKADLIDQSPPAAHIGVAFKAADVPIKSADGSQTSQHVAAAVEVFLLRWTESGWLVSDVQRDVA</sequence>
<dbReference type="OrthoDB" id="3748111at2"/>
<protein>
    <recommendedName>
        <fullName evidence="1">DUF6318 domain-containing protein</fullName>
    </recommendedName>
</protein>
<evidence type="ECO:0000259" key="1">
    <source>
        <dbReference type="Pfam" id="PF19843"/>
    </source>
</evidence>
<dbReference type="RefSeq" id="WP_109684061.1">
    <property type="nucleotide sequence ID" value="NZ_QGDN01000001.1"/>
</dbReference>
<evidence type="ECO:0000313" key="2">
    <source>
        <dbReference type="EMBL" id="SSA33349.1"/>
    </source>
</evidence>
<dbReference type="EMBL" id="UESZ01000001">
    <property type="protein sequence ID" value="SSA33349.1"/>
    <property type="molecule type" value="Genomic_DNA"/>
</dbReference>
<gene>
    <name evidence="2" type="ORF">SAMN04489750_0624</name>
</gene>
<evidence type="ECO:0000313" key="3">
    <source>
        <dbReference type="Proteomes" id="UP000250028"/>
    </source>
</evidence>
<reference evidence="3" key="1">
    <citation type="submission" date="2016-10" db="EMBL/GenBank/DDBJ databases">
        <authorList>
            <person name="Varghese N."/>
            <person name="Submissions S."/>
        </authorList>
    </citation>
    <scope>NUCLEOTIDE SEQUENCE [LARGE SCALE GENOMIC DNA]</scope>
    <source>
        <strain evidence="3">DSM 22951</strain>
    </source>
</reference>
<dbReference type="Proteomes" id="UP000250028">
    <property type="component" value="Unassembled WGS sequence"/>
</dbReference>
<proteinExistence type="predicted"/>